<protein>
    <recommendedName>
        <fullName evidence="3">phosphoglycerate kinase</fullName>
        <ecNumber evidence="3">2.7.2.3</ecNumber>
    </recommendedName>
</protein>
<dbReference type="GO" id="GO:0004618">
    <property type="term" value="F:phosphoglycerate kinase activity"/>
    <property type="evidence" value="ECO:0007669"/>
    <property type="project" value="UniProtKB-EC"/>
</dbReference>
<gene>
    <name evidence="9" type="ORF">GIB67_030590</name>
</gene>
<comment type="similarity">
    <text evidence="2">Belongs to the phosphoglycerate kinase family.</text>
</comment>
<name>A0A7J7PBU3_9MAGN</name>
<evidence type="ECO:0000256" key="8">
    <source>
        <dbReference type="ARBA" id="ARBA00022842"/>
    </source>
</evidence>
<proteinExistence type="inferred from homology"/>
<dbReference type="SUPFAM" id="SSF53748">
    <property type="entry name" value="Phosphoglycerate kinase"/>
    <property type="match status" value="1"/>
</dbReference>
<sequence length="151" mass="16118">MQHQITCFPASISSCFSPSKHEVIIYQVLGNATGSISSKLGESQSSQVLANATRSISLMLSESQSSQLLTNAPRSMSSMLGKSQSSQTVSASSIPDGWMGLDIGPDSIKTFNEALDTTKTIIWNGPMGVFEFDKFAAGTLAIAEKSWNFEA</sequence>
<dbReference type="GO" id="GO:0006096">
    <property type="term" value="P:glycolytic process"/>
    <property type="evidence" value="ECO:0007669"/>
    <property type="project" value="InterPro"/>
</dbReference>
<dbReference type="InterPro" id="IPR001576">
    <property type="entry name" value="Phosphoglycerate_kinase"/>
</dbReference>
<dbReference type="Proteomes" id="UP000541444">
    <property type="component" value="Unassembled WGS sequence"/>
</dbReference>
<keyword evidence="4" id="KW-0808">Transferase</keyword>
<dbReference type="InterPro" id="IPR036043">
    <property type="entry name" value="Phosphoglycerate_kinase_sf"/>
</dbReference>
<dbReference type="EC" id="2.7.2.3" evidence="3"/>
<dbReference type="GO" id="GO:0043531">
    <property type="term" value="F:ADP binding"/>
    <property type="evidence" value="ECO:0007669"/>
    <property type="project" value="TreeGrafter"/>
</dbReference>
<organism evidence="9 10">
    <name type="scientific">Kingdonia uniflora</name>
    <dbReference type="NCBI Taxonomy" id="39325"/>
    <lineage>
        <taxon>Eukaryota</taxon>
        <taxon>Viridiplantae</taxon>
        <taxon>Streptophyta</taxon>
        <taxon>Embryophyta</taxon>
        <taxon>Tracheophyta</taxon>
        <taxon>Spermatophyta</taxon>
        <taxon>Magnoliopsida</taxon>
        <taxon>Ranunculales</taxon>
        <taxon>Circaeasteraceae</taxon>
        <taxon>Kingdonia</taxon>
    </lineage>
</organism>
<dbReference type="Gene3D" id="3.40.50.1260">
    <property type="entry name" value="Phosphoglycerate kinase, N-terminal domain"/>
    <property type="match status" value="1"/>
</dbReference>
<evidence type="ECO:0000256" key="5">
    <source>
        <dbReference type="ARBA" id="ARBA00022741"/>
    </source>
</evidence>
<keyword evidence="7" id="KW-0067">ATP-binding</keyword>
<dbReference type="PANTHER" id="PTHR11406">
    <property type="entry name" value="PHOSPHOGLYCERATE KINASE"/>
    <property type="match status" value="1"/>
</dbReference>
<keyword evidence="5" id="KW-0547">Nucleotide-binding</keyword>
<comment type="cofactor">
    <cofactor evidence="1">
        <name>Mg(2+)</name>
        <dbReference type="ChEBI" id="CHEBI:18420"/>
    </cofactor>
</comment>
<keyword evidence="10" id="KW-1185">Reference proteome</keyword>
<comment type="caution">
    <text evidence="9">The sequence shown here is derived from an EMBL/GenBank/DDBJ whole genome shotgun (WGS) entry which is preliminary data.</text>
</comment>
<dbReference type="OrthoDB" id="275353at2759"/>
<evidence type="ECO:0000256" key="3">
    <source>
        <dbReference type="ARBA" id="ARBA00013061"/>
    </source>
</evidence>
<dbReference type="Pfam" id="PF00162">
    <property type="entry name" value="PGK"/>
    <property type="match status" value="1"/>
</dbReference>
<evidence type="ECO:0000256" key="4">
    <source>
        <dbReference type="ARBA" id="ARBA00022679"/>
    </source>
</evidence>
<evidence type="ECO:0000256" key="1">
    <source>
        <dbReference type="ARBA" id="ARBA00001946"/>
    </source>
</evidence>
<evidence type="ECO:0000256" key="7">
    <source>
        <dbReference type="ARBA" id="ARBA00022840"/>
    </source>
</evidence>
<evidence type="ECO:0000313" key="10">
    <source>
        <dbReference type="Proteomes" id="UP000541444"/>
    </source>
</evidence>
<evidence type="ECO:0000256" key="2">
    <source>
        <dbReference type="ARBA" id="ARBA00008982"/>
    </source>
</evidence>
<dbReference type="GO" id="GO:0006094">
    <property type="term" value="P:gluconeogenesis"/>
    <property type="evidence" value="ECO:0007669"/>
    <property type="project" value="TreeGrafter"/>
</dbReference>
<dbReference type="GO" id="GO:0005524">
    <property type="term" value="F:ATP binding"/>
    <property type="evidence" value="ECO:0007669"/>
    <property type="project" value="UniProtKB-KW"/>
</dbReference>
<evidence type="ECO:0000313" key="9">
    <source>
        <dbReference type="EMBL" id="KAF6176907.1"/>
    </source>
</evidence>
<evidence type="ECO:0000256" key="6">
    <source>
        <dbReference type="ARBA" id="ARBA00022777"/>
    </source>
</evidence>
<dbReference type="InterPro" id="IPR015824">
    <property type="entry name" value="Phosphoglycerate_kinase_N"/>
</dbReference>
<dbReference type="EMBL" id="JACGCM010000018">
    <property type="protein sequence ID" value="KAF6176907.1"/>
    <property type="molecule type" value="Genomic_DNA"/>
</dbReference>
<accession>A0A7J7PBU3</accession>
<dbReference type="AlphaFoldDB" id="A0A7J7PBU3"/>
<dbReference type="PANTHER" id="PTHR11406:SF27">
    <property type="entry name" value="PHOSPHOGLYCERATE KINASE 3, CYTOSOLIC"/>
    <property type="match status" value="1"/>
</dbReference>
<keyword evidence="8" id="KW-0460">Magnesium</keyword>
<reference evidence="9 10" key="1">
    <citation type="journal article" date="2020" name="IScience">
        <title>Genome Sequencing of the Endangered Kingdonia uniflora (Circaeasteraceae, Ranunculales) Reveals Potential Mechanisms of Evolutionary Specialization.</title>
        <authorList>
            <person name="Sun Y."/>
            <person name="Deng T."/>
            <person name="Zhang A."/>
            <person name="Moore M.J."/>
            <person name="Landis J.B."/>
            <person name="Lin N."/>
            <person name="Zhang H."/>
            <person name="Zhang X."/>
            <person name="Huang J."/>
            <person name="Zhang X."/>
            <person name="Sun H."/>
            <person name="Wang H."/>
        </authorList>
    </citation>
    <scope>NUCLEOTIDE SEQUENCE [LARGE SCALE GENOMIC DNA]</scope>
    <source>
        <strain evidence="9">TB1705</strain>
        <tissue evidence="9">Leaf</tissue>
    </source>
</reference>
<keyword evidence="6" id="KW-0418">Kinase</keyword>
<dbReference type="GO" id="GO:0005829">
    <property type="term" value="C:cytosol"/>
    <property type="evidence" value="ECO:0007669"/>
    <property type="project" value="TreeGrafter"/>
</dbReference>